<organism evidence="1 2">
    <name type="scientific">Labilithrix luteola</name>
    <dbReference type="NCBI Taxonomy" id="1391654"/>
    <lineage>
        <taxon>Bacteria</taxon>
        <taxon>Pseudomonadati</taxon>
        <taxon>Myxococcota</taxon>
        <taxon>Polyangia</taxon>
        <taxon>Polyangiales</taxon>
        <taxon>Labilitrichaceae</taxon>
        <taxon>Labilithrix</taxon>
    </lineage>
</organism>
<dbReference type="STRING" id="1391654.AKJ09_03364"/>
<dbReference type="AlphaFoldDB" id="A0A0K1PT29"/>
<name>A0A0K1PT29_9BACT</name>
<protein>
    <submittedName>
        <fullName evidence="1">Uncharacterized protein</fullName>
    </submittedName>
</protein>
<accession>A0A0K1PT29</accession>
<proteinExistence type="predicted"/>
<dbReference type="KEGG" id="llu:AKJ09_03364"/>
<evidence type="ECO:0000313" key="1">
    <source>
        <dbReference type="EMBL" id="AKU96700.1"/>
    </source>
</evidence>
<sequence length="228" mass="24544">MFEDVDAKGVQKVPRDAEDRLVLYAIWARSEICELPAASAWGILHERYPQEPRFLLLHVYEDVLSPGDAGFAPSAFLEKVQRVLDAAGGHLHPEVRDLLALAEDELHQLAERDAARLDLIRARVGSRTGDAGAAKKRLTRLSSDVVREFHERTTGGKRIGGDASGTGGDWKAAVDAAKGPKAPYSATAKVTVGSLVEHPKFGVGVVTAIEPGRAHILFESGARKLVVG</sequence>
<keyword evidence="2" id="KW-1185">Reference proteome</keyword>
<dbReference type="RefSeq" id="WP_146647947.1">
    <property type="nucleotide sequence ID" value="NZ_CP012333.1"/>
</dbReference>
<dbReference type="Proteomes" id="UP000064967">
    <property type="component" value="Chromosome"/>
</dbReference>
<dbReference type="OrthoDB" id="129834at2"/>
<evidence type="ECO:0000313" key="2">
    <source>
        <dbReference type="Proteomes" id="UP000064967"/>
    </source>
</evidence>
<gene>
    <name evidence="1" type="ORF">AKJ09_03364</name>
</gene>
<dbReference type="EMBL" id="CP012333">
    <property type="protein sequence ID" value="AKU96700.1"/>
    <property type="molecule type" value="Genomic_DNA"/>
</dbReference>
<reference evidence="1 2" key="1">
    <citation type="submission" date="2015-08" db="EMBL/GenBank/DDBJ databases">
        <authorList>
            <person name="Babu N.S."/>
            <person name="Beckwith C.J."/>
            <person name="Beseler K.G."/>
            <person name="Brison A."/>
            <person name="Carone J.V."/>
            <person name="Caskin T.P."/>
            <person name="Diamond M."/>
            <person name="Durham M.E."/>
            <person name="Foxe J.M."/>
            <person name="Go M."/>
            <person name="Henderson B.A."/>
            <person name="Jones I.B."/>
            <person name="McGettigan J.A."/>
            <person name="Micheletti S.J."/>
            <person name="Nasrallah M.E."/>
            <person name="Ortiz D."/>
            <person name="Piller C.R."/>
            <person name="Privatt S.R."/>
            <person name="Schneider S.L."/>
            <person name="Sharp S."/>
            <person name="Smith T.C."/>
            <person name="Stanton J.D."/>
            <person name="Ullery H.E."/>
            <person name="Wilson R.J."/>
            <person name="Serrano M.G."/>
            <person name="Buck G."/>
            <person name="Lee V."/>
            <person name="Wang Y."/>
            <person name="Carvalho R."/>
            <person name="Voegtly L."/>
            <person name="Shi R."/>
            <person name="Duckworth R."/>
            <person name="Johnson A."/>
            <person name="Loviza R."/>
            <person name="Walstead R."/>
            <person name="Shah Z."/>
            <person name="Kiflezghi M."/>
            <person name="Wade K."/>
            <person name="Ball S.L."/>
            <person name="Bradley K.W."/>
            <person name="Asai D.J."/>
            <person name="Bowman C.A."/>
            <person name="Russell D.A."/>
            <person name="Pope W.H."/>
            <person name="Jacobs-Sera D."/>
            <person name="Hendrix R.W."/>
            <person name="Hatfull G.F."/>
        </authorList>
    </citation>
    <scope>NUCLEOTIDE SEQUENCE [LARGE SCALE GENOMIC DNA]</scope>
    <source>
        <strain evidence="1 2">DSM 27648</strain>
    </source>
</reference>